<dbReference type="AlphaFoldDB" id="A0A9P5SF50"/>
<dbReference type="PANTHER" id="PTHR24291:SF175">
    <property type="entry name" value="CYTOCHROME P450"/>
    <property type="match status" value="1"/>
</dbReference>
<evidence type="ECO:0000313" key="7">
    <source>
        <dbReference type="Proteomes" id="UP000696485"/>
    </source>
</evidence>
<dbReference type="Proteomes" id="UP000696485">
    <property type="component" value="Unassembled WGS sequence"/>
</dbReference>
<protein>
    <recommendedName>
        <fullName evidence="8">Cytochrome P450</fullName>
    </recommendedName>
</protein>
<name>A0A9P5SF50_9FUNG</name>
<dbReference type="InterPro" id="IPR001128">
    <property type="entry name" value="Cyt_P450"/>
</dbReference>
<evidence type="ECO:0000313" key="6">
    <source>
        <dbReference type="EMBL" id="KAF9327300.1"/>
    </source>
</evidence>
<sequence length="560" mass="62704">MPLASTLMSSIQVDPLAAWGTLVALFTSYAFYKTYFQPTYLSPLRRIPGPPNVSKYNPYGLPFVGNFLDILQEEAGVPHRRWIEQYGGIIVYRGLFNSLRVLIADPKAISHVFSTNSYQYRKSDRVAKILSQVIGHGVLLAEGDAHRKQRKMLNPAFSHKHIKEMVPTMSGPAATLAKIWEERVDSSEKQQTEFDITGDLGRATLDIIGLAGFGYDFQALTVPNNELSRAYRELFDTSSNLIQILRVMVPFYIDIPFKHNRVRKQAIRTINRVTTRLISDKRAQAMANEVDDENSKDLMSILIRGNEQVGSLEDGKLTDTELKDQILTFLAAGHETTSVTVTWMLHIFSIYPEVQTKVKNEMLAHIGGPSSEDGSHPELTYDALASLPYLGACVKELLRYIPPVPTTSRVATVDDTILGYDIPKGTQVFMSPAALHKLKSVYGEDAEEFKPERWLDRDTAAAISGEEVAAKTTFVTTEMNWAYQPFLSGPRNCIGSKFALIETKILLYYLLLNLEYHPAPGFTFKKSARVTWRPMPGMKLLVKRLDAGKSVGTPVASMEQ</sequence>
<dbReference type="InterPro" id="IPR036396">
    <property type="entry name" value="Cyt_P450_sf"/>
</dbReference>
<dbReference type="Pfam" id="PF00067">
    <property type="entry name" value="p450"/>
    <property type="match status" value="1"/>
</dbReference>
<dbReference type="EMBL" id="JAAAUY010000679">
    <property type="protein sequence ID" value="KAF9327300.1"/>
    <property type="molecule type" value="Genomic_DNA"/>
</dbReference>
<organism evidence="6 7">
    <name type="scientific">Podila minutissima</name>
    <dbReference type="NCBI Taxonomy" id="64525"/>
    <lineage>
        <taxon>Eukaryota</taxon>
        <taxon>Fungi</taxon>
        <taxon>Fungi incertae sedis</taxon>
        <taxon>Mucoromycota</taxon>
        <taxon>Mortierellomycotina</taxon>
        <taxon>Mortierellomycetes</taxon>
        <taxon>Mortierellales</taxon>
        <taxon>Mortierellaceae</taxon>
        <taxon>Podila</taxon>
    </lineage>
</organism>
<reference evidence="6" key="1">
    <citation type="journal article" date="2020" name="Fungal Divers.">
        <title>Resolving the Mortierellaceae phylogeny through synthesis of multi-gene phylogenetics and phylogenomics.</title>
        <authorList>
            <person name="Vandepol N."/>
            <person name="Liber J."/>
            <person name="Desiro A."/>
            <person name="Na H."/>
            <person name="Kennedy M."/>
            <person name="Barry K."/>
            <person name="Grigoriev I.V."/>
            <person name="Miller A.N."/>
            <person name="O'Donnell K."/>
            <person name="Stajich J.E."/>
            <person name="Bonito G."/>
        </authorList>
    </citation>
    <scope>NUCLEOTIDE SEQUENCE</scope>
    <source>
        <strain evidence="6">NVP1</strain>
    </source>
</reference>
<dbReference type="GO" id="GO:0005506">
    <property type="term" value="F:iron ion binding"/>
    <property type="evidence" value="ECO:0007669"/>
    <property type="project" value="InterPro"/>
</dbReference>
<comment type="caution">
    <text evidence="6">The sequence shown here is derived from an EMBL/GenBank/DDBJ whole genome shotgun (WGS) entry which is preliminary data.</text>
</comment>
<dbReference type="InterPro" id="IPR002403">
    <property type="entry name" value="Cyt_P450_E_grp-IV"/>
</dbReference>
<dbReference type="GO" id="GO:0004497">
    <property type="term" value="F:monooxygenase activity"/>
    <property type="evidence" value="ECO:0007669"/>
    <property type="project" value="InterPro"/>
</dbReference>
<comment type="similarity">
    <text evidence="2">Belongs to the cytochrome P450 family.</text>
</comment>
<dbReference type="GO" id="GO:0016705">
    <property type="term" value="F:oxidoreductase activity, acting on paired donors, with incorporation or reduction of molecular oxygen"/>
    <property type="evidence" value="ECO:0007669"/>
    <property type="project" value="InterPro"/>
</dbReference>
<dbReference type="PANTHER" id="PTHR24291">
    <property type="entry name" value="CYTOCHROME P450 FAMILY 4"/>
    <property type="match status" value="1"/>
</dbReference>
<evidence type="ECO:0000256" key="2">
    <source>
        <dbReference type="ARBA" id="ARBA00010617"/>
    </source>
</evidence>
<comment type="cofactor">
    <cofactor evidence="1 5">
        <name>heme</name>
        <dbReference type="ChEBI" id="CHEBI:30413"/>
    </cofactor>
</comment>
<keyword evidence="3 5" id="KW-0479">Metal-binding</keyword>
<accession>A0A9P5SF50</accession>
<dbReference type="PRINTS" id="PR00385">
    <property type="entry name" value="P450"/>
</dbReference>
<keyword evidence="7" id="KW-1185">Reference proteome</keyword>
<keyword evidence="4 5" id="KW-0408">Iron</keyword>
<dbReference type="SUPFAM" id="SSF48264">
    <property type="entry name" value="Cytochrome P450"/>
    <property type="match status" value="1"/>
</dbReference>
<proteinExistence type="inferred from homology"/>
<evidence type="ECO:0000256" key="1">
    <source>
        <dbReference type="ARBA" id="ARBA00001971"/>
    </source>
</evidence>
<evidence type="ECO:0000256" key="4">
    <source>
        <dbReference type="ARBA" id="ARBA00023004"/>
    </source>
</evidence>
<evidence type="ECO:0000256" key="3">
    <source>
        <dbReference type="ARBA" id="ARBA00022723"/>
    </source>
</evidence>
<dbReference type="GO" id="GO:0020037">
    <property type="term" value="F:heme binding"/>
    <property type="evidence" value="ECO:0007669"/>
    <property type="project" value="InterPro"/>
</dbReference>
<keyword evidence="5" id="KW-0349">Heme</keyword>
<dbReference type="PRINTS" id="PR00465">
    <property type="entry name" value="EP450IV"/>
</dbReference>
<evidence type="ECO:0008006" key="8">
    <source>
        <dbReference type="Google" id="ProtNLM"/>
    </source>
</evidence>
<dbReference type="Gene3D" id="1.10.630.10">
    <property type="entry name" value="Cytochrome P450"/>
    <property type="match status" value="1"/>
</dbReference>
<evidence type="ECO:0000256" key="5">
    <source>
        <dbReference type="PIRSR" id="PIRSR602403-1"/>
    </source>
</evidence>
<dbReference type="InterPro" id="IPR050196">
    <property type="entry name" value="Cytochrome_P450_Monoox"/>
</dbReference>
<gene>
    <name evidence="6" type="ORF">BG006_009364</name>
</gene>
<dbReference type="CDD" id="cd11069">
    <property type="entry name" value="CYP_FUM15-like"/>
    <property type="match status" value="1"/>
</dbReference>
<feature type="binding site" description="axial binding residue" evidence="5">
    <location>
        <position position="493"/>
    </location>
    <ligand>
        <name>heme</name>
        <dbReference type="ChEBI" id="CHEBI:30413"/>
    </ligand>
    <ligandPart>
        <name>Fe</name>
        <dbReference type="ChEBI" id="CHEBI:18248"/>
    </ligandPart>
</feature>